<dbReference type="EMBL" id="UYRT01002273">
    <property type="protein sequence ID" value="VDK30871.1"/>
    <property type="molecule type" value="Genomic_DNA"/>
</dbReference>
<organism evidence="3">
    <name type="scientific">Gongylonema pulchrum</name>
    <dbReference type="NCBI Taxonomy" id="637853"/>
    <lineage>
        <taxon>Eukaryota</taxon>
        <taxon>Metazoa</taxon>
        <taxon>Ecdysozoa</taxon>
        <taxon>Nematoda</taxon>
        <taxon>Chromadorea</taxon>
        <taxon>Rhabditida</taxon>
        <taxon>Spirurina</taxon>
        <taxon>Spiruromorpha</taxon>
        <taxon>Spiruroidea</taxon>
        <taxon>Gongylonematidae</taxon>
        <taxon>Gongylonema</taxon>
    </lineage>
</organism>
<keyword evidence="2" id="KW-1185">Reference proteome</keyword>
<dbReference type="Proteomes" id="UP000271098">
    <property type="component" value="Unassembled WGS sequence"/>
</dbReference>
<evidence type="ECO:0000313" key="3">
    <source>
        <dbReference type="WBParaSite" id="GPUH_0000176001-mRNA-1"/>
    </source>
</evidence>
<evidence type="ECO:0000313" key="2">
    <source>
        <dbReference type="Proteomes" id="UP000271098"/>
    </source>
</evidence>
<sequence length="111" mass="12418">MIGAPDRSKFIGCEERKNKTNKILISLGEYCPSGWVVKRAGKEYAAVTCDPTHIHRKCPKPYSCVYSPCGMSFCCVNQSLSLCFIQFIIRIASKLFENSRNTKTVDTGILC</sequence>
<dbReference type="OrthoDB" id="5791564at2759"/>
<reference evidence="3" key="1">
    <citation type="submission" date="2016-06" db="UniProtKB">
        <authorList>
            <consortium name="WormBaseParasite"/>
        </authorList>
    </citation>
    <scope>IDENTIFICATION</scope>
</reference>
<accession>A0A183CZ65</accession>
<protein>
    <submittedName>
        <fullName evidence="1 3">Uncharacterized protein</fullName>
    </submittedName>
</protein>
<dbReference type="WBParaSite" id="GPUH_0000176001-mRNA-1">
    <property type="protein sequence ID" value="GPUH_0000176001-mRNA-1"/>
    <property type="gene ID" value="GPUH_0000176001"/>
</dbReference>
<proteinExistence type="predicted"/>
<gene>
    <name evidence="1" type="ORF">GPUH_LOCUS1756</name>
</gene>
<reference evidence="1 2" key="2">
    <citation type="submission" date="2018-11" db="EMBL/GenBank/DDBJ databases">
        <authorList>
            <consortium name="Pathogen Informatics"/>
        </authorList>
    </citation>
    <scope>NUCLEOTIDE SEQUENCE [LARGE SCALE GENOMIC DNA]</scope>
</reference>
<evidence type="ECO:0000313" key="1">
    <source>
        <dbReference type="EMBL" id="VDK30871.1"/>
    </source>
</evidence>
<name>A0A183CZ65_9BILA</name>
<dbReference type="AlphaFoldDB" id="A0A183CZ65"/>